<accession>K9P875</accession>
<dbReference type="KEGG" id="cgc:Cyagr_2197"/>
<dbReference type="STRING" id="292564.Cyagr_2197"/>
<dbReference type="EMBL" id="CP003495">
    <property type="protein sequence ID" value="AFY29310.1"/>
    <property type="molecule type" value="Genomic_DNA"/>
</dbReference>
<dbReference type="RefSeq" id="WP_015109752.1">
    <property type="nucleotide sequence ID" value="NC_019675.1"/>
</dbReference>
<reference evidence="2" key="1">
    <citation type="journal article" date="2013" name="Proc. Natl. Acad. Sci. U.S.A.">
        <title>Improving the coverage of the cyanobacterial phylum using diversity-driven genome sequencing.</title>
        <authorList>
            <person name="Shih P.M."/>
            <person name="Wu D."/>
            <person name="Latifi A."/>
            <person name="Axen S.D."/>
            <person name="Fewer D.P."/>
            <person name="Talla E."/>
            <person name="Calteau A."/>
            <person name="Cai F."/>
            <person name="Tandeau de Marsac N."/>
            <person name="Rippka R."/>
            <person name="Herdman M."/>
            <person name="Sivonen K."/>
            <person name="Coursin T."/>
            <person name="Laurent T."/>
            <person name="Goodwin L."/>
            <person name="Nolan M."/>
            <person name="Davenport K.W."/>
            <person name="Han C.S."/>
            <person name="Rubin E.M."/>
            <person name="Eisen J.A."/>
            <person name="Woyke T."/>
            <person name="Gugger M."/>
            <person name="Kerfeld C.A."/>
        </authorList>
    </citation>
    <scope>NUCLEOTIDE SEQUENCE [LARGE SCALE GENOMIC DNA]</scope>
    <source>
        <strain evidence="2">ATCC 27147 / PCC 6307</strain>
    </source>
</reference>
<evidence type="ECO:0000313" key="2">
    <source>
        <dbReference type="Proteomes" id="UP000010388"/>
    </source>
</evidence>
<gene>
    <name evidence="1" type="ordered locus">Cyagr_2197</name>
</gene>
<dbReference type="Proteomes" id="UP000010388">
    <property type="component" value="Chromosome"/>
</dbReference>
<dbReference type="AlphaFoldDB" id="K9P875"/>
<dbReference type="OrthoDB" id="3078813at2"/>
<dbReference type="HOGENOM" id="CLU_1037915_0_0_3"/>
<dbReference type="eggNOG" id="ENOG50335I2">
    <property type="taxonomic scope" value="Bacteria"/>
</dbReference>
<organism evidence="1 2">
    <name type="scientific">Cyanobium gracile (strain ATCC 27147 / PCC 6307)</name>
    <dbReference type="NCBI Taxonomy" id="292564"/>
    <lineage>
        <taxon>Bacteria</taxon>
        <taxon>Bacillati</taxon>
        <taxon>Cyanobacteriota</taxon>
        <taxon>Cyanophyceae</taxon>
        <taxon>Synechococcales</taxon>
        <taxon>Prochlorococcaceae</taxon>
        <taxon>Cyanobium</taxon>
    </lineage>
</organism>
<protein>
    <submittedName>
        <fullName evidence="1">Uncharacterized protein</fullName>
    </submittedName>
</protein>
<evidence type="ECO:0000313" key="1">
    <source>
        <dbReference type="EMBL" id="AFY29310.1"/>
    </source>
</evidence>
<name>K9P875_CYAGP</name>
<proteinExistence type="predicted"/>
<sequence>MTDDEKTIALALPGEWALQKTLGPVLAEIGDDLKRLYSKGRDKIIDKAYKKIEDPNDGKSANLRVAHEALTSGAFTDEDICAEYFGGILASSRTIDGKNDDSIQLLDTIKSLSARQLHLHYALYSSINRLLVASSEPINVGQGREIQAMKAWFSSVELLGLGLKIDTDFNILLRQGLIESYEVGQHQLDLSRVLPFSSASPTTYGVLLYAVAHNKYDRWREFSVELFPEFDGIRLPAYSSLSIEGLMDVAGVPRAES</sequence>